<dbReference type="EMBL" id="CACVAT010000558">
    <property type="protein sequence ID" value="CAA6830043.1"/>
    <property type="molecule type" value="Genomic_DNA"/>
</dbReference>
<evidence type="ECO:0000313" key="2">
    <source>
        <dbReference type="EMBL" id="CAA6830043.1"/>
    </source>
</evidence>
<dbReference type="SUPFAM" id="SSF52266">
    <property type="entry name" value="SGNH hydrolase"/>
    <property type="match status" value="1"/>
</dbReference>
<dbReference type="AlphaFoldDB" id="A0A6S6UN84"/>
<dbReference type="Gene3D" id="3.40.50.1110">
    <property type="entry name" value="SGNH hydrolase"/>
    <property type="match status" value="1"/>
</dbReference>
<name>A0A6S6UN84_9GAMM</name>
<gene>
    <name evidence="2" type="ORF">HELGO_WM58223</name>
</gene>
<sequence length="333" mass="38398">MMKPTQINFSVLNDLINNLAGTNGSTLRDYIEPDPTSPIIKLRIKPNVTIEEMPLDYDVDKHINEVMQNLTLVNSSKSLEQSPEDDPQDQVLVPLDQLETTKSLTTIRVLAEGDSWFRLPELPGLFVLPRFFPKAIATQLQRKPGLQVKSIAHWGDTLREMFQRKEYLNAIREFQPEYFILSGGGNDLQENLRQYVHPYSANRPIHDYMTKAGYDLFFKIRETYVALIREALAVKPDLKILVYAYDYPKPTKDSQYIGQHLHAKGIPENLMPAVIRPVMDRLNDRIKEAANSSPQVTYVDCRNLARNVQWFDDMHPYHEGYGYMADAFMRHIG</sequence>
<organism evidence="2">
    <name type="scientific">uncultured Thiotrichaceae bacterium</name>
    <dbReference type="NCBI Taxonomy" id="298394"/>
    <lineage>
        <taxon>Bacteria</taxon>
        <taxon>Pseudomonadati</taxon>
        <taxon>Pseudomonadota</taxon>
        <taxon>Gammaproteobacteria</taxon>
        <taxon>Thiotrichales</taxon>
        <taxon>Thiotrichaceae</taxon>
        <taxon>environmental samples</taxon>
    </lineage>
</organism>
<dbReference type="GO" id="GO:0016788">
    <property type="term" value="F:hydrolase activity, acting on ester bonds"/>
    <property type="evidence" value="ECO:0007669"/>
    <property type="project" value="UniProtKB-ARBA"/>
</dbReference>
<proteinExistence type="predicted"/>
<accession>A0A6S6UN84</accession>
<dbReference type="Pfam" id="PF13472">
    <property type="entry name" value="Lipase_GDSL_2"/>
    <property type="match status" value="1"/>
</dbReference>
<dbReference type="CDD" id="cd00229">
    <property type="entry name" value="SGNH_hydrolase"/>
    <property type="match status" value="1"/>
</dbReference>
<evidence type="ECO:0000259" key="1">
    <source>
        <dbReference type="Pfam" id="PF13472"/>
    </source>
</evidence>
<reference evidence="2" key="1">
    <citation type="submission" date="2020-01" db="EMBL/GenBank/DDBJ databases">
        <authorList>
            <person name="Meier V. D."/>
            <person name="Meier V D."/>
        </authorList>
    </citation>
    <scope>NUCLEOTIDE SEQUENCE</scope>
    <source>
        <strain evidence="2">HLG_WM_MAG_09</strain>
    </source>
</reference>
<protein>
    <submittedName>
        <fullName evidence="2">Lysophospholipase L1</fullName>
    </submittedName>
</protein>
<dbReference type="InterPro" id="IPR013830">
    <property type="entry name" value="SGNH_hydro"/>
</dbReference>
<feature type="domain" description="SGNH hydrolase-type esterase" evidence="1">
    <location>
        <begin position="131"/>
        <end position="321"/>
    </location>
</feature>
<dbReference type="InterPro" id="IPR036514">
    <property type="entry name" value="SGNH_hydro_sf"/>
</dbReference>